<evidence type="ECO:0000256" key="4">
    <source>
        <dbReference type="ARBA" id="ARBA00022723"/>
    </source>
</evidence>
<comment type="caution">
    <text evidence="11">The sequence shown here is derived from an EMBL/GenBank/DDBJ whole genome shotgun (WGS) entry which is preliminary data.</text>
</comment>
<dbReference type="InterPro" id="IPR018392">
    <property type="entry name" value="LysM"/>
</dbReference>
<reference evidence="11 12" key="1">
    <citation type="submission" date="2014-03" db="EMBL/GenBank/DDBJ databases">
        <authorList>
            <person name="Urmite Genomes U."/>
        </authorList>
    </citation>
    <scope>NUCLEOTIDE SEQUENCE [LARGE SCALE GENOMIC DNA]</scope>
    <source>
        <strain evidence="11 12">Vm-5</strain>
    </source>
</reference>
<dbReference type="SUPFAM" id="SSF53187">
    <property type="entry name" value="Zn-dependent exopeptidases"/>
    <property type="match status" value="1"/>
</dbReference>
<organism evidence="11 12">
    <name type="scientific">Virgibacillus massiliensis</name>
    <dbReference type="NCBI Taxonomy" id="1462526"/>
    <lineage>
        <taxon>Bacteria</taxon>
        <taxon>Bacillati</taxon>
        <taxon>Bacillota</taxon>
        <taxon>Bacilli</taxon>
        <taxon>Bacillales</taxon>
        <taxon>Bacillaceae</taxon>
        <taxon>Virgibacillus</taxon>
    </lineage>
</organism>
<comment type="cofactor">
    <cofactor evidence="1">
        <name>Zn(2+)</name>
        <dbReference type="ChEBI" id="CHEBI:29105"/>
    </cofactor>
</comment>
<name>A0A024QBE7_9BACI</name>
<reference evidence="12" key="2">
    <citation type="submission" date="2014-05" db="EMBL/GenBank/DDBJ databases">
        <title>Draft genome sequence of Virgibacillus massiliensis Vm-5.</title>
        <authorList>
            <person name="Khelaifia S."/>
            <person name="Croce O."/>
            <person name="Lagier J.C."/>
            <person name="Raoult D."/>
        </authorList>
    </citation>
    <scope>NUCLEOTIDE SEQUENCE [LARGE SCALE GENOMIC DNA]</scope>
    <source>
        <strain evidence="12">Vm-5</strain>
    </source>
</reference>
<proteinExistence type="inferred from homology"/>
<evidence type="ECO:0000313" key="11">
    <source>
        <dbReference type="EMBL" id="CDQ39868.1"/>
    </source>
</evidence>
<evidence type="ECO:0000256" key="5">
    <source>
        <dbReference type="ARBA" id="ARBA00022801"/>
    </source>
</evidence>
<keyword evidence="12" id="KW-1185">Reference proteome</keyword>
<dbReference type="Pfam" id="PF01476">
    <property type="entry name" value="LysM"/>
    <property type="match status" value="1"/>
</dbReference>
<evidence type="ECO:0000256" key="1">
    <source>
        <dbReference type="ARBA" id="ARBA00001947"/>
    </source>
</evidence>
<evidence type="ECO:0000259" key="9">
    <source>
        <dbReference type="PROSITE" id="PS51782"/>
    </source>
</evidence>
<dbReference type="eggNOG" id="COG1388">
    <property type="taxonomic scope" value="Bacteria"/>
</dbReference>
<dbReference type="EMBL" id="CCDP010000001">
    <property type="protein sequence ID" value="CDQ39868.1"/>
    <property type="molecule type" value="Genomic_DNA"/>
</dbReference>
<evidence type="ECO:0000256" key="6">
    <source>
        <dbReference type="ARBA" id="ARBA00022833"/>
    </source>
</evidence>
<dbReference type="PRINTS" id="PR00765">
    <property type="entry name" value="CRBOXYPTASEA"/>
</dbReference>
<gene>
    <name evidence="11" type="ORF">BN990_02185</name>
</gene>
<keyword evidence="6" id="KW-0862">Zinc</keyword>
<sequence length="393" mass="44450">MEITVRQGDTLHYYSQLFDIPLPLIEDANQRSQVFAEETVYIPGYQSIPYIIQSDDSFQTIATNRNIPVDRIALLNQTSIDNSLTVGHSICLPKKVTELIVTDLNDYTYEKMQQDLHKIAKLYPFITLQSIGSSVMGKDLIEVQIGNGSKQVHLNGSFHGTEWITTSVILKFINEYAISLTNQLPMQAIATLPLYQAARLSIVPMVNPDGVNLVIKGSASAAKYEANVLDINHNQDDFSNWKANIRGVDLNKQFPACWNVEANRKPTSPQPRDFPGYMALTEPEAIAMANLAKQRHFMRLLALHTQGEEIYWGFEGFEPAISQKIVNEYAQVSGYQPVRYLDSFAGYKDWFIQEFQRPGFTLELGLGVNPLPFEQYPIIYQKTRGILLASLYL</sequence>
<evidence type="ECO:0000256" key="2">
    <source>
        <dbReference type="ARBA" id="ARBA00005988"/>
    </source>
</evidence>
<dbReference type="PROSITE" id="PS00132">
    <property type="entry name" value="CARBOXYPEPT_ZN_1"/>
    <property type="match status" value="1"/>
</dbReference>
<dbReference type="GO" id="GO:0005615">
    <property type="term" value="C:extracellular space"/>
    <property type="evidence" value="ECO:0007669"/>
    <property type="project" value="TreeGrafter"/>
</dbReference>
<dbReference type="GO" id="GO:0006508">
    <property type="term" value="P:proteolysis"/>
    <property type="evidence" value="ECO:0007669"/>
    <property type="project" value="UniProtKB-KW"/>
</dbReference>
<dbReference type="Proteomes" id="UP000028875">
    <property type="component" value="Unassembled WGS sequence"/>
</dbReference>
<dbReference type="RefSeq" id="WP_038243997.1">
    <property type="nucleotide sequence ID" value="NZ_BNER01000002.1"/>
</dbReference>
<evidence type="ECO:0000313" key="12">
    <source>
        <dbReference type="Proteomes" id="UP000028875"/>
    </source>
</evidence>
<evidence type="ECO:0000259" key="10">
    <source>
        <dbReference type="PROSITE" id="PS52035"/>
    </source>
</evidence>
<dbReference type="SMART" id="SM00257">
    <property type="entry name" value="LysM"/>
    <property type="match status" value="2"/>
</dbReference>
<dbReference type="OrthoDB" id="9802862at2"/>
<dbReference type="PROSITE" id="PS51782">
    <property type="entry name" value="LYSM"/>
    <property type="match status" value="1"/>
</dbReference>
<feature type="domain" description="LysM" evidence="9">
    <location>
        <begin position="48"/>
        <end position="92"/>
    </location>
</feature>
<dbReference type="GO" id="GO:0004181">
    <property type="term" value="F:metallocarboxypeptidase activity"/>
    <property type="evidence" value="ECO:0007669"/>
    <property type="project" value="InterPro"/>
</dbReference>
<protein>
    <submittedName>
        <fullName evidence="11">Gamma-D-glutamyl-L-diamino acid endopeptidase 1</fullName>
    </submittedName>
</protein>
<keyword evidence="3" id="KW-0645">Protease</keyword>
<dbReference type="PROSITE" id="PS52035">
    <property type="entry name" value="PEPTIDASE_M14"/>
    <property type="match status" value="1"/>
</dbReference>
<evidence type="ECO:0000256" key="8">
    <source>
        <dbReference type="PROSITE-ProRule" id="PRU01379"/>
    </source>
</evidence>
<dbReference type="MEROPS" id="M14.008"/>
<accession>A0A024QBE7</accession>
<dbReference type="InterPro" id="IPR057246">
    <property type="entry name" value="CARBOXYPEPT_ZN_1"/>
</dbReference>
<keyword evidence="5" id="KW-0378">Hydrolase</keyword>
<dbReference type="InterPro" id="IPR034274">
    <property type="entry name" value="ENP1_M14_CPD"/>
</dbReference>
<dbReference type="InterPro" id="IPR036779">
    <property type="entry name" value="LysM_dom_sf"/>
</dbReference>
<feature type="domain" description="Peptidase M14" evidence="10">
    <location>
        <begin position="105"/>
        <end position="393"/>
    </location>
</feature>
<dbReference type="GO" id="GO:0008270">
    <property type="term" value="F:zinc ion binding"/>
    <property type="evidence" value="ECO:0007669"/>
    <property type="project" value="InterPro"/>
</dbReference>
<dbReference type="STRING" id="1462526.BN990_02185"/>
<dbReference type="AlphaFoldDB" id="A0A024QBE7"/>
<feature type="active site" description="Proton donor/acceptor" evidence="8">
    <location>
        <position position="363"/>
    </location>
</feature>
<keyword evidence="7" id="KW-0482">Metalloprotease</keyword>
<dbReference type="Pfam" id="PF00246">
    <property type="entry name" value="Peptidase_M14"/>
    <property type="match status" value="1"/>
</dbReference>
<comment type="similarity">
    <text evidence="2 8">Belongs to the peptidase M14 family.</text>
</comment>
<dbReference type="Gene3D" id="3.40.630.10">
    <property type="entry name" value="Zn peptidases"/>
    <property type="match status" value="1"/>
</dbReference>
<dbReference type="SMART" id="SM00631">
    <property type="entry name" value="Zn_pept"/>
    <property type="match status" value="1"/>
</dbReference>
<keyword evidence="4" id="KW-0479">Metal-binding</keyword>
<dbReference type="InterPro" id="IPR000834">
    <property type="entry name" value="Peptidase_M14"/>
</dbReference>
<dbReference type="PANTHER" id="PTHR11705">
    <property type="entry name" value="PROTEASE FAMILY M14 CARBOXYPEPTIDASE A,B"/>
    <property type="match status" value="1"/>
</dbReference>
<dbReference type="CDD" id="cd06229">
    <property type="entry name" value="M14_Endopeptidase_I"/>
    <property type="match status" value="1"/>
</dbReference>
<evidence type="ECO:0000256" key="3">
    <source>
        <dbReference type="ARBA" id="ARBA00022670"/>
    </source>
</evidence>
<dbReference type="SUPFAM" id="SSF54106">
    <property type="entry name" value="LysM domain"/>
    <property type="match status" value="1"/>
</dbReference>
<dbReference type="PANTHER" id="PTHR11705:SF143">
    <property type="entry name" value="SLL0236 PROTEIN"/>
    <property type="match status" value="1"/>
</dbReference>
<evidence type="ECO:0000256" key="7">
    <source>
        <dbReference type="ARBA" id="ARBA00023049"/>
    </source>
</evidence>
<dbReference type="Gene3D" id="3.10.350.10">
    <property type="entry name" value="LysM domain"/>
    <property type="match status" value="1"/>
</dbReference>
<dbReference type="eggNOG" id="COG2866">
    <property type="taxonomic scope" value="Bacteria"/>
</dbReference>